<evidence type="ECO:0000256" key="7">
    <source>
        <dbReference type="HAMAP-Rule" id="MF_00147"/>
    </source>
</evidence>
<dbReference type="PANTHER" id="PTHR21139:SF42">
    <property type="entry name" value="TRIOSEPHOSPHATE ISOMERASE"/>
    <property type="match status" value="1"/>
</dbReference>
<keyword evidence="4 7" id="KW-0963">Cytoplasm</keyword>
<feature type="binding site" evidence="7">
    <location>
        <position position="214"/>
    </location>
    <ligand>
        <name>substrate</name>
    </ligand>
</feature>
<dbReference type="PROSITE" id="PS00171">
    <property type="entry name" value="TIM_1"/>
    <property type="match status" value="1"/>
</dbReference>
<dbReference type="GO" id="GO:0046166">
    <property type="term" value="P:glyceraldehyde-3-phosphate biosynthetic process"/>
    <property type="evidence" value="ECO:0007669"/>
    <property type="project" value="TreeGrafter"/>
</dbReference>
<feature type="active site" description="Proton acceptor" evidence="7">
    <location>
        <position position="168"/>
    </location>
</feature>
<organism evidence="9 10">
    <name type="scientific">Portibacter lacus</name>
    <dbReference type="NCBI Taxonomy" id="1099794"/>
    <lineage>
        <taxon>Bacteria</taxon>
        <taxon>Pseudomonadati</taxon>
        <taxon>Bacteroidota</taxon>
        <taxon>Saprospiria</taxon>
        <taxon>Saprospirales</taxon>
        <taxon>Haliscomenobacteraceae</taxon>
        <taxon>Portibacter</taxon>
    </lineage>
</organism>
<dbReference type="InterPro" id="IPR020861">
    <property type="entry name" value="Triosephosphate_isomerase_AS"/>
</dbReference>
<comment type="subunit">
    <text evidence="7 8">Homodimer.</text>
</comment>
<dbReference type="AlphaFoldDB" id="A0AA37SP64"/>
<dbReference type="PROSITE" id="PS51440">
    <property type="entry name" value="TIM_2"/>
    <property type="match status" value="1"/>
</dbReference>
<dbReference type="RefSeq" id="WP_235293127.1">
    <property type="nucleotide sequence ID" value="NZ_BSOH01000005.1"/>
</dbReference>
<protein>
    <recommendedName>
        <fullName evidence="7 8">Triosephosphate isomerase</fullName>
        <shortName evidence="7">TIM</shortName>
        <shortName evidence="7">TPI</shortName>
        <ecNumber evidence="7 8">5.3.1.1</ecNumber>
    </recommendedName>
    <alternativeName>
        <fullName evidence="7">Triose-phosphate isomerase</fullName>
    </alternativeName>
</protein>
<evidence type="ECO:0000256" key="1">
    <source>
        <dbReference type="ARBA" id="ARBA00004680"/>
    </source>
</evidence>
<dbReference type="GO" id="GO:0006096">
    <property type="term" value="P:glycolytic process"/>
    <property type="evidence" value="ECO:0007669"/>
    <property type="project" value="UniProtKB-UniRule"/>
</dbReference>
<comment type="catalytic activity">
    <reaction evidence="7 8">
        <text>D-glyceraldehyde 3-phosphate = dihydroxyacetone phosphate</text>
        <dbReference type="Rhea" id="RHEA:18585"/>
        <dbReference type="ChEBI" id="CHEBI:57642"/>
        <dbReference type="ChEBI" id="CHEBI:59776"/>
        <dbReference type="EC" id="5.3.1.1"/>
    </reaction>
</comment>
<proteinExistence type="inferred from homology"/>
<comment type="pathway">
    <text evidence="1 7 8">Carbohydrate degradation; glycolysis; D-glyceraldehyde 3-phosphate from glycerone phosphate: step 1/1.</text>
</comment>
<comment type="function">
    <text evidence="7">Involved in the gluconeogenesis. Catalyzes stereospecifically the conversion of dihydroxyacetone phosphate (DHAP) to D-glyceraldehyde-3-phosphate (G3P).</text>
</comment>
<dbReference type="PANTHER" id="PTHR21139">
    <property type="entry name" value="TRIOSEPHOSPHATE ISOMERASE"/>
    <property type="match status" value="1"/>
</dbReference>
<sequence>MTRLQIAAGNWKMNKTFEDAMQLSRALANATRDENVLTIMATPSIYLKMIVDQVLHVPGLEVAAQNCHEKESGAYTGEISAPMLESIGVKYVIIGHSERREYFAESNEVLARKVDIALANNLIPIFCCGESLEIRKSGKHLSYVANQLKESLYHLSAEELSKVIVAYEPIWAIGTGETASPEQAQEMHEYLRNALAEQYSEDIANGISILYGGSVKPANAQIIFSQKDVDGGLVGGASLKAEDFVQIINAF</sequence>
<dbReference type="SUPFAM" id="SSF51351">
    <property type="entry name" value="Triosephosphate isomerase (TIM)"/>
    <property type="match status" value="1"/>
</dbReference>
<dbReference type="GO" id="GO:0019563">
    <property type="term" value="P:glycerol catabolic process"/>
    <property type="evidence" value="ECO:0007669"/>
    <property type="project" value="TreeGrafter"/>
</dbReference>
<evidence type="ECO:0000256" key="2">
    <source>
        <dbReference type="ARBA" id="ARBA00007422"/>
    </source>
</evidence>
<reference evidence="9" key="2">
    <citation type="submission" date="2023-01" db="EMBL/GenBank/DDBJ databases">
        <title>Draft genome sequence of Portibacter lacus strain NBRC 108769.</title>
        <authorList>
            <person name="Sun Q."/>
            <person name="Mori K."/>
        </authorList>
    </citation>
    <scope>NUCLEOTIDE SEQUENCE</scope>
    <source>
        <strain evidence="9">NBRC 108769</strain>
    </source>
</reference>
<dbReference type="InterPro" id="IPR022896">
    <property type="entry name" value="TrioseP_Isoase_bac/euk"/>
</dbReference>
<dbReference type="Pfam" id="PF00121">
    <property type="entry name" value="TIM"/>
    <property type="match status" value="1"/>
</dbReference>
<keyword evidence="6 7" id="KW-0413">Isomerase</keyword>
<dbReference type="Gene3D" id="3.20.20.70">
    <property type="entry name" value="Aldolase class I"/>
    <property type="match status" value="1"/>
</dbReference>
<accession>A0AA37SP64</accession>
<reference evidence="9" key="1">
    <citation type="journal article" date="2014" name="Int. J. Syst. Evol. Microbiol.">
        <title>Complete genome sequence of Corynebacterium casei LMG S-19264T (=DSM 44701T), isolated from a smear-ripened cheese.</title>
        <authorList>
            <consortium name="US DOE Joint Genome Institute (JGI-PGF)"/>
            <person name="Walter F."/>
            <person name="Albersmeier A."/>
            <person name="Kalinowski J."/>
            <person name="Ruckert C."/>
        </authorList>
    </citation>
    <scope>NUCLEOTIDE SEQUENCE</scope>
    <source>
        <strain evidence="9">NBRC 108769</strain>
    </source>
</reference>
<dbReference type="EC" id="5.3.1.1" evidence="7 8"/>
<keyword evidence="5 7" id="KW-0324">Glycolysis</keyword>
<feature type="binding site" evidence="7">
    <location>
        <position position="174"/>
    </location>
    <ligand>
        <name>substrate</name>
    </ligand>
</feature>
<evidence type="ECO:0000256" key="6">
    <source>
        <dbReference type="ARBA" id="ARBA00023235"/>
    </source>
</evidence>
<evidence type="ECO:0000256" key="5">
    <source>
        <dbReference type="ARBA" id="ARBA00023152"/>
    </source>
</evidence>
<dbReference type="CDD" id="cd00311">
    <property type="entry name" value="TIM"/>
    <property type="match status" value="1"/>
</dbReference>
<evidence type="ECO:0000256" key="4">
    <source>
        <dbReference type="ARBA" id="ARBA00022490"/>
    </source>
</evidence>
<dbReference type="GO" id="GO:0004807">
    <property type="term" value="F:triose-phosphate isomerase activity"/>
    <property type="evidence" value="ECO:0007669"/>
    <property type="project" value="UniProtKB-UniRule"/>
</dbReference>
<dbReference type="Proteomes" id="UP001156666">
    <property type="component" value="Unassembled WGS sequence"/>
</dbReference>
<evidence type="ECO:0000256" key="3">
    <source>
        <dbReference type="ARBA" id="ARBA00022432"/>
    </source>
</evidence>
<dbReference type="FunFam" id="3.20.20.70:FF:000016">
    <property type="entry name" value="Triosephosphate isomerase"/>
    <property type="match status" value="1"/>
</dbReference>
<dbReference type="GO" id="GO:0006094">
    <property type="term" value="P:gluconeogenesis"/>
    <property type="evidence" value="ECO:0007669"/>
    <property type="project" value="UniProtKB-UniRule"/>
</dbReference>
<keyword evidence="10" id="KW-1185">Reference proteome</keyword>
<dbReference type="InterPro" id="IPR035990">
    <property type="entry name" value="TIM_sf"/>
</dbReference>
<comment type="caution">
    <text evidence="9">The sequence shown here is derived from an EMBL/GenBank/DDBJ whole genome shotgun (WGS) entry which is preliminary data.</text>
</comment>
<comment type="subcellular location">
    <subcellularLocation>
        <location evidence="7 8">Cytoplasm</location>
    </subcellularLocation>
</comment>
<dbReference type="EMBL" id="BSOH01000005">
    <property type="protein sequence ID" value="GLR16326.1"/>
    <property type="molecule type" value="Genomic_DNA"/>
</dbReference>
<name>A0AA37SP64_9BACT</name>
<evidence type="ECO:0000313" key="10">
    <source>
        <dbReference type="Proteomes" id="UP001156666"/>
    </source>
</evidence>
<comment type="pathway">
    <text evidence="7 8">Carbohydrate biosynthesis; gluconeogenesis.</text>
</comment>
<feature type="binding site" evidence="7">
    <location>
        <begin position="235"/>
        <end position="236"/>
    </location>
    <ligand>
        <name>substrate</name>
    </ligand>
</feature>
<evidence type="ECO:0000313" key="9">
    <source>
        <dbReference type="EMBL" id="GLR16326.1"/>
    </source>
</evidence>
<feature type="binding site" evidence="7">
    <location>
        <begin position="10"/>
        <end position="12"/>
    </location>
    <ligand>
        <name>substrate</name>
    </ligand>
</feature>
<keyword evidence="3 7" id="KW-0312">Gluconeogenesis</keyword>
<dbReference type="InterPro" id="IPR000652">
    <property type="entry name" value="Triosephosphate_isomerase"/>
</dbReference>
<dbReference type="HAMAP" id="MF_00147_B">
    <property type="entry name" value="TIM_B"/>
    <property type="match status" value="1"/>
</dbReference>
<evidence type="ECO:0000256" key="8">
    <source>
        <dbReference type="RuleBase" id="RU363013"/>
    </source>
</evidence>
<dbReference type="GO" id="GO:0005829">
    <property type="term" value="C:cytosol"/>
    <property type="evidence" value="ECO:0007669"/>
    <property type="project" value="TreeGrafter"/>
</dbReference>
<dbReference type="NCBIfam" id="TIGR00419">
    <property type="entry name" value="tim"/>
    <property type="match status" value="1"/>
</dbReference>
<feature type="active site" description="Electrophile" evidence="7">
    <location>
        <position position="96"/>
    </location>
</feature>
<dbReference type="InterPro" id="IPR013785">
    <property type="entry name" value="Aldolase_TIM"/>
</dbReference>
<comment type="similarity">
    <text evidence="2 7 8">Belongs to the triosephosphate isomerase family.</text>
</comment>
<gene>
    <name evidence="7 9" type="primary">tpiA</name>
    <name evidence="9" type="ORF">GCM10007940_09410</name>
</gene>